<dbReference type="EMBL" id="CP020715">
    <property type="protein sequence ID" value="ARJ04261.1"/>
    <property type="molecule type" value="Genomic_DNA"/>
</dbReference>
<dbReference type="STRING" id="1619308.B5808_02725"/>
<name>A0A1X9LK21_9MICO</name>
<dbReference type="RefSeq" id="WP_085018204.1">
    <property type="nucleotide sequence ID" value="NZ_BMHD01000001.1"/>
</dbReference>
<dbReference type="Gene3D" id="1.10.287.1060">
    <property type="entry name" value="ESAT-6-like"/>
    <property type="match status" value="1"/>
</dbReference>
<dbReference type="InterPro" id="IPR010310">
    <property type="entry name" value="T7SS_ESAT-6-like"/>
</dbReference>
<evidence type="ECO:0000313" key="2">
    <source>
        <dbReference type="Proteomes" id="UP000192775"/>
    </source>
</evidence>
<evidence type="ECO:0000313" key="1">
    <source>
        <dbReference type="EMBL" id="ARJ04261.1"/>
    </source>
</evidence>
<organism evidence="1 2">
    <name type="scientific">Cnuibacter physcomitrellae</name>
    <dbReference type="NCBI Taxonomy" id="1619308"/>
    <lineage>
        <taxon>Bacteria</taxon>
        <taxon>Bacillati</taxon>
        <taxon>Actinomycetota</taxon>
        <taxon>Actinomycetes</taxon>
        <taxon>Micrococcales</taxon>
        <taxon>Microbacteriaceae</taxon>
        <taxon>Cnuibacter</taxon>
    </lineage>
</organism>
<dbReference type="AlphaFoldDB" id="A0A1X9LK21"/>
<dbReference type="KEGG" id="cphy:B5808_02725"/>
<proteinExistence type="predicted"/>
<accession>A0A1X9LK21</accession>
<protein>
    <submittedName>
        <fullName evidence="1">Uncharacterized protein</fullName>
    </submittedName>
</protein>
<dbReference type="InterPro" id="IPR036689">
    <property type="entry name" value="ESAT-6-like_sf"/>
</dbReference>
<sequence length="88" mass="9799">MAMWGLDVEQVRQLSKKLHNKSEQVQEILTTLSSALESVDWKGPDAEKFRSEWKGTHTAALKNVINALNDASQKATQNANSQEQTSNS</sequence>
<dbReference type="SUPFAM" id="SSF140453">
    <property type="entry name" value="EsxAB dimer-like"/>
    <property type="match status" value="1"/>
</dbReference>
<dbReference type="Pfam" id="PF06013">
    <property type="entry name" value="WXG100"/>
    <property type="match status" value="1"/>
</dbReference>
<dbReference type="Proteomes" id="UP000192775">
    <property type="component" value="Chromosome"/>
</dbReference>
<gene>
    <name evidence="1" type="ORF">B5808_02725</name>
</gene>
<keyword evidence="2" id="KW-1185">Reference proteome</keyword>
<reference evidence="1 2" key="1">
    <citation type="submission" date="2017-04" db="EMBL/GenBank/DDBJ databases">
        <authorList>
            <person name="Afonso C.L."/>
            <person name="Miller P.J."/>
            <person name="Scott M.A."/>
            <person name="Spackman E."/>
            <person name="Goraichik I."/>
            <person name="Dimitrov K.M."/>
            <person name="Suarez D.L."/>
            <person name="Swayne D.E."/>
        </authorList>
    </citation>
    <scope>NUCLEOTIDE SEQUENCE [LARGE SCALE GENOMIC DNA]</scope>
    <source>
        <strain evidence="2">XA(T)</strain>
    </source>
</reference>